<dbReference type="OrthoDB" id="3478257at2"/>
<feature type="transmembrane region" description="Helical" evidence="1">
    <location>
        <begin position="122"/>
        <end position="141"/>
    </location>
</feature>
<sequence length="262" mass="27774">MTTNEPTPSGRVVDAVERHLALTASGLLVGYVVVKAYVFSGLDVPTMLAVLGAIDRPQVLVASAATLAATVLPAFYFSDPVQRTISRGNAPGASFVSKVVSALLVVPVATLVLPFLTPLTAIALTALIAAYIVAVASRLRAARRGDRASGQHTRRRGIGRDSAQWLMATSIGLILAVSLGQPWVPRERVVLKDTDPVVGYVIGERGSFTLLLTAMREPTWVKTSAIEGREVCAATRGGWWDTPLLDAVRRGPGLPECSAPRQ</sequence>
<keyword evidence="3" id="KW-1185">Reference proteome</keyword>
<dbReference type="Proteomes" id="UP000292118">
    <property type="component" value="Chromosome"/>
</dbReference>
<dbReference type="EMBL" id="CP035493">
    <property type="protein sequence ID" value="QAY70387.1"/>
    <property type="molecule type" value="Genomic_DNA"/>
</dbReference>
<feature type="transmembrane region" description="Helical" evidence="1">
    <location>
        <begin position="99"/>
        <end position="116"/>
    </location>
</feature>
<evidence type="ECO:0000313" key="2">
    <source>
        <dbReference type="EMBL" id="QAY70387.1"/>
    </source>
</evidence>
<accession>A0A4P6FAG5</accession>
<evidence type="ECO:0000313" key="3">
    <source>
        <dbReference type="Proteomes" id="UP000292118"/>
    </source>
</evidence>
<feature type="transmembrane region" description="Helical" evidence="1">
    <location>
        <begin position="59"/>
        <end position="78"/>
    </location>
</feature>
<feature type="transmembrane region" description="Helical" evidence="1">
    <location>
        <begin position="20"/>
        <end position="39"/>
    </location>
</feature>
<name>A0A4P6FAG5_9MICO</name>
<reference evidence="2 3" key="1">
    <citation type="submission" date="2019-01" db="EMBL/GenBank/DDBJ databases">
        <title>Genome sequencing of strain FW10M-9.</title>
        <authorList>
            <person name="Heo J."/>
            <person name="Kim S.-J."/>
            <person name="Kim J.-S."/>
            <person name="Hong S.-B."/>
            <person name="Kwon S.-W."/>
        </authorList>
    </citation>
    <scope>NUCLEOTIDE SEQUENCE [LARGE SCALE GENOMIC DNA]</scope>
    <source>
        <strain evidence="2 3">FW10M-9</strain>
    </source>
</reference>
<organism evidence="2 3">
    <name type="scientific">Xylanimonas protaetiae</name>
    <dbReference type="NCBI Taxonomy" id="2509457"/>
    <lineage>
        <taxon>Bacteria</taxon>
        <taxon>Bacillati</taxon>
        <taxon>Actinomycetota</taxon>
        <taxon>Actinomycetes</taxon>
        <taxon>Micrococcales</taxon>
        <taxon>Promicromonosporaceae</taxon>
        <taxon>Xylanimonas</taxon>
    </lineage>
</organism>
<dbReference type="AlphaFoldDB" id="A0A4P6FAG5"/>
<gene>
    <name evidence="2" type="ORF">ET471_10380</name>
</gene>
<keyword evidence="1" id="KW-0472">Membrane</keyword>
<feature type="transmembrane region" description="Helical" evidence="1">
    <location>
        <begin position="162"/>
        <end position="184"/>
    </location>
</feature>
<evidence type="ECO:0000256" key="1">
    <source>
        <dbReference type="SAM" id="Phobius"/>
    </source>
</evidence>
<keyword evidence="1" id="KW-0812">Transmembrane</keyword>
<proteinExistence type="predicted"/>
<dbReference type="RefSeq" id="WP_129188103.1">
    <property type="nucleotide sequence ID" value="NZ_CP035493.1"/>
</dbReference>
<dbReference type="KEGG" id="xya:ET471_10380"/>
<keyword evidence="1" id="KW-1133">Transmembrane helix</keyword>
<protein>
    <submittedName>
        <fullName evidence="2">Uncharacterized protein</fullName>
    </submittedName>
</protein>